<keyword evidence="1" id="KW-1133">Transmembrane helix</keyword>
<accession>A0AAT9GRI2</accession>
<evidence type="ECO:0000313" key="2">
    <source>
        <dbReference type="EMBL" id="BFH73513.1"/>
    </source>
</evidence>
<keyword evidence="1" id="KW-0472">Membrane</keyword>
<evidence type="ECO:0000256" key="1">
    <source>
        <dbReference type="SAM" id="Phobius"/>
    </source>
</evidence>
<keyword evidence="1" id="KW-0812">Transmembrane</keyword>
<organism evidence="2">
    <name type="scientific">Sulfurisphaera javensis</name>
    <dbReference type="NCBI Taxonomy" id="2049879"/>
    <lineage>
        <taxon>Archaea</taxon>
        <taxon>Thermoproteota</taxon>
        <taxon>Thermoprotei</taxon>
        <taxon>Sulfolobales</taxon>
        <taxon>Sulfolobaceae</taxon>
        <taxon>Sulfurisphaera</taxon>
    </lineage>
</organism>
<proteinExistence type="predicted"/>
<name>A0AAT9GRI2_9CREN</name>
<gene>
    <name evidence="2" type="ORF">SJAV_14570</name>
</gene>
<reference evidence="2" key="1">
    <citation type="submission" date="2024-03" db="EMBL/GenBank/DDBJ databases">
        <title>Complete genome sequence of Sulfurisphaera javensis strain KD-1.</title>
        <authorList>
            <person name="Sakai H."/>
            <person name="Nur N."/>
            <person name="Suwanto A."/>
            <person name="Kurosawa N."/>
        </authorList>
    </citation>
    <scope>NUCLEOTIDE SEQUENCE</scope>
    <source>
        <strain evidence="2">KD-1</strain>
    </source>
</reference>
<dbReference type="GeneID" id="92354412"/>
<dbReference type="RefSeq" id="WP_369609100.1">
    <property type="nucleotide sequence ID" value="NZ_AP031322.1"/>
</dbReference>
<sequence length="481" mass="53572">MRRKGILIMLALLVSFIVMISLLYYPEIDLVISKYLDPPVIKVYFAKGLQFIRNVSVSLYAFYPTSNGTVITKIFQGNNLKCLIIPLSNLTTYAKHWIKHYGYSVVPSLIGFVSYYVNESNGSIVVYTQPFSIRVSPYNITHGIGKVEIKEFINPIAHVRKHVNKNNKSVMANTVTTTTTTVPPTYTSPYPSFEIGSQLDAIWYYPSSNSFGPLPLSVVYITDSNFCDYEGDIELTEQSATSSGFEISFGITVLGAINIGVNGVSITTQSSNIRVNSEVQYGKEVQSQFAEIFTCGQFAVVNYTVYCCVGYGFGGWNYTVTEVFLTGLEINGSNSNYVPALYTVNSPLPTLTPLKYFEDISNNETYIGSVHCGSWTYNTYNLEFATCEGYIGGSVPVGLIISALPIGEVPTWVTLVVSPYISIVPFTSNTEVYSSVIGLTGLTNTYIYHVYMLYSNVTYSIGSKNYNIPYYFYYINYTNFN</sequence>
<dbReference type="EMBL" id="AP031322">
    <property type="protein sequence ID" value="BFH73513.1"/>
    <property type="molecule type" value="Genomic_DNA"/>
</dbReference>
<dbReference type="KEGG" id="sjv:SJAV_14570"/>
<feature type="transmembrane region" description="Helical" evidence="1">
    <location>
        <begin position="7"/>
        <end position="25"/>
    </location>
</feature>
<protein>
    <submittedName>
        <fullName evidence="2">Uncharacterized protein</fullName>
    </submittedName>
</protein>
<dbReference type="AlphaFoldDB" id="A0AAT9GRI2"/>